<feature type="region of interest" description="Disordered" evidence="1">
    <location>
        <begin position="413"/>
        <end position="448"/>
    </location>
</feature>
<name>A0A1I4CFF7_9HYPH</name>
<dbReference type="STRING" id="1612308.SAMN05444581_12111"/>
<dbReference type="Proteomes" id="UP000198755">
    <property type="component" value="Unassembled WGS sequence"/>
</dbReference>
<evidence type="ECO:0000313" key="2">
    <source>
        <dbReference type="EMBL" id="SFK79027.1"/>
    </source>
</evidence>
<protein>
    <submittedName>
        <fullName evidence="2">Uncharacterized protein</fullName>
    </submittedName>
</protein>
<keyword evidence="3" id="KW-1185">Reference proteome</keyword>
<sequence>MPVSAIDYDPFADAAPAQAGGTITQVDHDPFADAGPGAWDAAKDIAQSGLTGLGKGIAHIPSLIGDARDLLSNLSQGLAAYGLEHTGQLPPGKTAADLLADVNKPVPPVDANADPSLLGRVARAADSFAMPNSAQIDRVVQGVTGPYHQPQTEAGLYADAVGQFLPLAAAGGSPLRFGVIPGVASEAAGQATAGTPYEGAARAIAPVLAGGAASFATGPSVEQSMLANATRGVDPQTMQAAQQIMESAAQRGIRLTSAEAIQQPSGGATQMGRVQRLVEGTREGGEIMAPAMAARPGQVAGAVNDTLDRIAPATTQPSVLGMQGQEAAGNAIEGVNGQINQASRPYYQAAETQQIDPHDFAPIATNPAFQASLNRLRANPVLAPQYAHLPDNSIGVIDAVTKDMRARGQALSNAANPGFQPQEAATYGGGARDARDIARDPARGGSGDYDAALQLQRAGRQQFLDPLQAGPLGTMSQTPAVRAQTAALFPSAPLEGAADETSQAIGHLNQQNPAIASALARQHLATAFSEASQNNIPGDNQWGGAKFAAQIAGNPLQRETLNAGLTALPNGAAVAPDVHDLLTALEATGKRQAPGSLTAFNAEDLKNLSEPGSAAALGQALMTLSPGAIWGKASDALTRARLGSRSSALANALLANPEEAFAAIGAAQRAAPVGRAERDLAAALLAGRTGSISQSRP</sequence>
<evidence type="ECO:0000256" key="1">
    <source>
        <dbReference type="SAM" id="MobiDB-lite"/>
    </source>
</evidence>
<reference evidence="2 3" key="1">
    <citation type="submission" date="2016-10" db="EMBL/GenBank/DDBJ databases">
        <authorList>
            <person name="de Groot N.N."/>
        </authorList>
    </citation>
    <scope>NUCLEOTIDE SEQUENCE [LARGE SCALE GENOMIC DNA]</scope>
    <source>
        <strain evidence="2 3">NE2</strain>
    </source>
</reference>
<dbReference type="OrthoDB" id="8450344at2"/>
<gene>
    <name evidence="2" type="ORF">SAMN05444581_12111</name>
</gene>
<dbReference type="EMBL" id="FOSN01000021">
    <property type="protein sequence ID" value="SFK79027.1"/>
    <property type="molecule type" value="Genomic_DNA"/>
</dbReference>
<proteinExistence type="predicted"/>
<accession>A0A1I4CFF7</accession>
<organism evidence="2 3">
    <name type="scientific">Methylocapsa palsarum</name>
    <dbReference type="NCBI Taxonomy" id="1612308"/>
    <lineage>
        <taxon>Bacteria</taxon>
        <taxon>Pseudomonadati</taxon>
        <taxon>Pseudomonadota</taxon>
        <taxon>Alphaproteobacteria</taxon>
        <taxon>Hyphomicrobiales</taxon>
        <taxon>Beijerinckiaceae</taxon>
        <taxon>Methylocapsa</taxon>
    </lineage>
</organism>
<feature type="compositionally biased region" description="Basic and acidic residues" evidence="1">
    <location>
        <begin position="432"/>
        <end position="442"/>
    </location>
</feature>
<evidence type="ECO:0000313" key="3">
    <source>
        <dbReference type="Proteomes" id="UP000198755"/>
    </source>
</evidence>
<dbReference type="AlphaFoldDB" id="A0A1I4CFF7"/>
<dbReference type="RefSeq" id="WP_091685924.1">
    <property type="nucleotide sequence ID" value="NZ_FOSN01000021.1"/>
</dbReference>